<dbReference type="Gene3D" id="3.40.50.300">
    <property type="entry name" value="P-loop containing nucleotide triphosphate hydrolases"/>
    <property type="match status" value="1"/>
</dbReference>
<dbReference type="RefSeq" id="WP_307277693.1">
    <property type="nucleotide sequence ID" value="NZ_JAUSVX010000010.1"/>
</dbReference>
<keyword evidence="6" id="KW-1278">Translocase</keyword>
<organism evidence="9 10">
    <name type="scientific">Labrys wisconsinensis</name>
    <dbReference type="NCBI Taxonomy" id="425677"/>
    <lineage>
        <taxon>Bacteria</taxon>
        <taxon>Pseudomonadati</taxon>
        <taxon>Pseudomonadota</taxon>
        <taxon>Alphaproteobacteria</taxon>
        <taxon>Hyphomicrobiales</taxon>
        <taxon>Xanthobacteraceae</taxon>
        <taxon>Labrys</taxon>
    </lineage>
</organism>
<comment type="caution">
    <text evidence="9">The sequence shown here is derived from an EMBL/GenBank/DDBJ whole genome shotgun (WGS) entry which is preliminary data.</text>
</comment>
<keyword evidence="7" id="KW-0472">Membrane</keyword>
<evidence type="ECO:0000259" key="8">
    <source>
        <dbReference type="PROSITE" id="PS50893"/>
    </source>
</evidence>
<dbReference type="InterPro" id="IPR027417">
    <property type="entry name" value="P-loop_NTPase"/>
</dbReference>
<dbReference type="SUPFAM" id="SSF52540">
    <property type="entry name" value="P-loop containing nucleoside triphosphate hydrolases"/>
    <property type="match status" value="1"/>
</dbReference>
<dbReference type="InterPro" id="IPR050107">
    <property type="entry name" value="ABC_carbohydrate_import_ATPase"/>
</dbReference>
<dbReference type="SMART" id="SM00382">
    <property type="entry name" value="AAA"/>
    <property type="match status" value="1"/>
</dbReference>
<keyword evidence="4" id="KW-0547">Nucleotide-binding</keyword>
<dbReference type="PANTHER" id="PTHR43790">
    <property type="entry name" value="CARBOHYDRATE TRANSPORT ATP-BINDING PROTEIN MG119-RELATED"/>
    <property type="match status" value="1"/>
</dbReference>
<evidence type="ECO:0000313" key="10">
    <source>
        <dbReference type="Proteomes" id="UP001242480"/>
    </source>
</evidence>
<evidence type="ECO:0000256" key="6">
    <source>
        <dbReference type="ARBA" id="ARBA00022967"/>
    </source>
</evidence>
<keyword evidence="10" id="KW-1185">Reference proteome</keyword>
<keyword evidence="2" id="KW-1003">Cell membrane</keyword>
<feature type="domain" description="ABC transporter" evidence="8">
    <location>
        <begin position="2"/>
        <end position="238"/>
    </location>
</feature>
<evidence type="ECO:0000313" key="9">
    <source>
        <dbReference type="EMBL" id="MDQ0471853.1"/>
    </source>
</evidence>
<evidence type="ECO:0000256" key="2">
    <source>
        <dbReference type="ARBA" id="ARBA00022475"/>
    </source>
</evidence>
<accession>A0ABU0JEL1</accession>
<reference evidence="9 10" key="1">
    <citation type="submission" date="2023-07" db="EMBL/GenBank/DDBJ databases">
        <title>Genomic Encyclopedia of Type Strains, Phase IV (KMG-IV): sequencing the most valuable type-strain genomes for metagenomic binning, comparative biology and taxonomic classification.</title>
        <authorList>
            <person name="Goeker M."/>
        </authorList>
    </citation>
    <scope>NUCLEOTIDE SEQUENCE [LARGE SCALE GENOMIC DNA]</scope>
    <source>
        <strain evidence="9 10">DSM 19619</strain>
    </source>
</reference>
<keyword evidence="5 9" id="KW-0067">ATP-binding</keyword>
<keyword evidence="1" id="KW-0813">Transport</keyword>
<keyword evidence="3" id="KW-0762">Sugar transport</keyword>
<evidence type="ECO:0000256" key="3">
    <source>
        <dbReference type="ARBA" id="ARBA00022597"/>
    </source>
</evidence>
<evidence type="ECO:0000256" key="5">
    <source>
        <dbReference type="ARBA" id="ARBA00022840"/>
    </source>
</evidence>
<sequence>MLAIEHLRKRYGETIALADATIAVRPGTVHTILGENGSGKSTLVKVLSGVVRPDGGSVVLDGRPLAGRHPAELQAAGVATVFQEVLIAPDRSVVDNVLLGVDGLFRRRLARSRRRAAVEAVLQPLTRDPMPLEAEAGRLPLAMQQLVVLARALYRRPRLLVLDEVTAALDFGDREAVFATMRRLAREGTLILFITHRMDEVMALSDDVSVLRAGRSVATLPVAGCDPESLLRLMAPQTAAELAHAL</sequence>
<dbReference type="InterPro" id="IPR003593">
    <property type="entry name" value="AAA+_ATPase"/>
</dbReference>
<dbReference type="EMBL" id="JAUSVX010000010">
    <property type="protein sequence ID" value="MDQ0471853.1"/>
    <property type="molecule type" value="Genomic_DNA"/>
</dbReference>
<evidence type="ECO:0000256" key="4">
    <source>
        <dbReference type="ARBA" id="ARBA00022741"/>
    </source>
</evidence>
<name>A0ABU0JEL1_9HYPH</name>
<evidence type="ECO:0000256" key="1">
    <source>
        <dbReference type="ARBA" id="ARBA00022448"/>
    </source>
</evidence>
<dbReference type="CDD" id="cd03216">
    <property type="entry name" value="ABC_Carb_Monos_I"/>
    <property type="match status" value="1"/>
</dbReference>
<proteinExistence type="predicted"/>
<dbReference type="InterPro" id="IPR003439">
    <property type="entry name" value="ABC_transporter-like_ATP-bd"/>
</dbReference>
<dbReference type="PROSITE" id="PS50893">
    <property type="entry name" value="ABC_TRANSPORTER_2"/>
    <property type="match status" value="1"/>
</dbReference>
<evidence type="ECO:0000256" key="7">
    <source>
        <dbReference type="ARBA" id="ARBA00023136"/>
    </source>
</evidence>
<dbReference type="Proteomes" id="UP001242480">
    <property type="component" value="Unassembled WGS sequence"/>
</dbReference>
<dbReference type="PANTHER" id="PTHR43790:SF3">
    <property type="entry name" value="D-ALLOSE IMPORT ATP-BINDING PROTEIN ALSA-RELATED"/>
    <property type="match status" value="1"/>
</dbReference>
<dbReference type="Pfam" id="PF00005">
    <property type="entry name" value="ABC_tran"/>
    <property type="match status" value="1"/>
</dbReference>
<dbReference type="GO" id="GO:0005524">
    <property type="term" value="F:ATP binding"/>
    <property type="evidence" value="ECO:0007669"/>
    <property type="project" value="UniProtKB-KW"/>
</dbReference>
<gene>
    <name evidence="9" type="ORF">QO011_004880</name>
</gene>
<protein>
    <submittedName>
        <fullName evidence="9">Ribose transport system ATP-binding protein</fullName>
    </submittedName>
</protein>